<proteinExistence type="predicted"/>
<reference evidence="2" key="1">
    <citation type="submission" date="2022-12" db="EMBL/GenBank/DDBJ databases">
        <title>Peptostreptococcus.</title>
        <authorList>
            <person name="Lee S.H."/>
        </authorList>
    </citation>
    <scope>NUCLEOTIDE SEQUENCE</scope>
    <source>
        <strain evidence="2">CBA3647</strain>
    </source>
</reference>
<dbReference type="RefSeq" id="WP_269311086.1">
    <property type="nucleotide sequence ID" value="NZ_CP114052.1"/>
</dbReference>
<dbReference type="InterPro" id="IPR007627">
    <property type="entry name" value="RNA_pol_sigma70_r2"/>
</dbReference>
<protein>
    <submittedName>
        <fullName evidence="2">Sigma factor</fullName>
    </submittedName>
</protein>
<sequence>MIDVDVMKYKDMIFKIIQNYNSRWLDEDDMFQEGCIGVMYAYNSYNAKSDMSFDTWVYNCIRWQISKAIYGDRKAKDINIISTNTPINNETETELIDLIEDSNNNDFYDIENKLMYEFYIDEFYRVLEGDCLKVMIYMFENDEYNWSKALKYNGINTNMRTDIKIKIQRNLRKSAYIRNRLD</sequence>
<evidence type="ECO:0000313" key="3">
    <source>
        <dbReference type="Proteomes" id="UP001164187"/>
    </source>
</evidence>
<evidence type="ECO:0000313" key="2">
    <source>
        <dbReference type="EMBL" id="WAW14411.1"/>
    </source>
</evidence>
<dbReference type="Proteomes" id="UP001164187">
    <property type="component" value="Chromosome"/>
</dbReference>
<name>A0ABY7JM27_9FIRM</name>
<accession>A0ABY7JM27</accession>
<gene>
    <name evidence="2" type="ORF">O0R46_07350</name>
</gene>
<dbReference type="Pfam" id="PF04542">
    <property type="entry name" value="Sigma70_r2"/>
    <property type="match status" value="1"/>
</dbReference>
<organism evidence="2 3">
    <name type="scientific">Peptostreptococcus equinus</name>
    <dbReference type="NCBI Taxonomy" id="3003601"/>
    <lineage>
        <taxon>Bacteria</taxon>
        <taxon>Bacillati</taxon>
        <taxon>Bacillota</taxon>
        <taxon>Clostridia</taxon>
        <taxon>Peptostreptococcales</taxon>
        <taxon>Peptostreptococcaceae</taxon>
        <taxon>Peptostreptococcus</taxon>
    </lineage>
</organism>
<keyword evidence="3" id="KW-1185">Reference proteome</keyword>
<dbReference type="EMBL" id="CP114052">
    <property type="protein sequence ID" value="WAW14411.1"/>
    <property type="molecule type" value="Genomic_DNA"/>
</dbReference>
<dbReference type="SUPFAM" id="SSF88946">
    <property type="entry name" value="Sigma2 domain of RNA polymerase sigma factors"/>
    <property type="match status" value="1"/>
</dbReference>
<dbReference type="InterPro" id="IPR013325">
    <property type="entry name" value="RNA_pol_sigma_r2"/>
</dbReference>
<evidence type="ECO:0000259" key="1">
    <source>
        <dbReference type="Pfam" id="PF04542"/>
    </source>
</evidence>
<dbReference type="Gene3D" id="1.20.120.1810">
    <property type="match status" value="1"/>
</dbReference>
<feature type="domain" description="RNA polymerase sigma-70 region 2" evidence="1">
    <location>
        <begin position="6"/>
        <end position="67"/>
    </location>
</feature>